<dbReference type="PROSITE" id="PS00463">
    <property type="entry name" value="ZN2_CY6_FUNGAL_1"/>
    <property type="match status" value="1"/>
</dbReference>
<dbReference type="InterPro" id="IPR036236">
    <property type="entry name" value="Znf_C2H2_sf"/>
</dbReference>
<feature type="domain" description="C2H2-type" evidence="8">
    <location>
        <begin position="70"/>
        <end position="88"/>
    </location>
</feature>
<evidence type="ECO:0000313" key="10">
    <source>
        <dbReference type="Proteomes" id="UP000078240"/>
    </source>
</evidence>
<gene>
    <name evidence="9" type="ORF">VFPBJ_11360</name>
</gene>
<feature type="domain" description="C2H2-type" evidence="8">
    <location>
        <begin position="42"/>
        <end position="69"/>
    </location>
</feature>
<dbReference type="SUPFAM" id="SSF57667">
    <property type="entry name" value="beta-beta-alpha zinc fingers"/>
    <property type="match status" value="1"/>
</dbReference>
<feature type="domain" description="Zn(2)-C6 fungal-type" evidence="7">
    <location>
        <begin position="114"/>
        <end position="143"/>
    </location>
</feature>
<dbReference type="PROSITE" id="PS50048">
    <property type="entry name" value="ZN2_CY6_FUNGAL_2"/>
    <property type="match status" value="1"/>
</dbReference>
<dbReference type="SMART" id="SM00066">
    <property type="entry name" value="GAL4"/>
    <property type="match status" value="1"/>
</dbReference>
<dbReference type="InterPro" id="IPR036864">
    <property type="entry name" value="Zn2-C6_fun-type_DNA-bd_sf"/>
</dbReference>
<dbReference type="PROSITE" id="PS00028">
    <property type="entry name" value="ZINC_FINGER_C2H2_1"/>
    <property type="match status" value="1"/>
</dbReference>
<keyword evidence="2" id="KW-0862">Zinc</keyword>
<keyword evidence="3" id="KW-0805">Transcription regulation</keyword>
<keyword evidence="6" id="KW-0863">Zinc-finger</keyword>
<evidence type="ECO:0000256" key="1">
    <source>
        <dbReference type="ARBA" id="ARBA00022723"/>
    </source>
</evidence>
<dbReference type="Proteomes" id="UP000078240">
    <property type="component" value="Unassembled WGS sequence"/>
</dbReference>
<evidence type="ECO:0000256" key="4">
    <source>
        <dbReference type="ARBA" id="ARBA00023163"/>
    </source>
</evidence>
<evidence type="ECO:0000256" key="2">
    <source>
        <dbReference type="ARBA" id="ARBA00022833"/>
    </source>
</evidence>
<dbReference type="SUPFAM" id="SSF57701">
    <property type="entry name" value="Zn2/Cys6 DNA-binding domain"/>
    <property type="match status" value="1"/>
</dbReference>
<protein>
    <submittedName>
        <fullName evidence="9">Fungal zn(2)-Cys(6) binuclear cluster domain-containing protein</fullName>
    </submittedName>
</protein>
<dbReference type="PROSITE" id="PS50157">
    <property type="entry name" value="ZINC_FINGER_C2H2_2"/>
    <property type="match status" value="2"/>
</dbReference>
<evidence type="ECO:0000313" key="9">
    <source>
        <dbReference type="EMBL" id="OAQ63762.1"/>
    </source>
</evidence>
<dbReference type="Pfam" id="PF00172">
    <property type="entry name" value="Zn_clus"/>
    <property type="match status" value="1"/>
</dbReference>
<dbReference type="InterPro" id="IPR013087">
    <property type="entry name" value="Znf_C2H2_type"/>
</dbReference>
<dbReference type="EMBL" id="LSBH01000020">
    <property type="protein sequence ID" value="OAQ63762.1"/>
    <property type="molecule type" value="Genomic_DNA"/>
</dbReference>
<dbReference type="CDD" id="cd00067">
    <property type="entry name" value="GAL4"/>
    <property type="match status" value="1"/>
</dbReference>
<keyword evidence="5" id="KW-0539">Nucleus</keyword>
<dbReference type="Pfam" id="PF00096">
    <property type="entry name" value="zf-C2H2"/>
    <property type="match status" value="1"/>
</dbReference>
<evidence type="ECO:0000256" key="3">
    <source>
        <dbReference type="ARBA" id="ARBA00023015"/>
    </source>
</evidence>
<evidence type="ECO:0000256" key="6">
    <source>
        <dbReference type="PROSITE-ProRule" id="PRU00042"/>
    </source>
</evidence>
<evidence type="ECO:0000259" key="7">
    <source>
        <dbReference type="PROSITE" id="PS50048"/>
    </source>
</evidence>
<evidence type="ECO:0000256" key="5">
    <source>
        <dbReference type="ARBA" id="ARBA00023242"/>
    </source>
</evidence>
<name>A0A179FE37_PURLI</name>
<dbReference type="SMART" id="SM00355">
    <property type="entry name" value="ZnF_C2H2"/>
    <property type="match status" value="2"/>
</dbReference>
<dbReference type="Gene3D" id="3.30.160.60">
    <property type="entry name" value="Classic Zinc Finger"/>
    <property type="match status" value="1"/>
</dbReference>
<keyword evidence="4" id="KW-0804">Transcription</keyword>
<dbReference type="GO" id="GO:0000981">
    <property type="term" value="F:DNA-binding transcription factor activity, RNA polymerase II-specific"/>
    <property type="evidence" value="ECO:0007669"/>
    <property type="project" value="InterPro"/>
</dbReference>
<dbReference type="AlphaFoldDB" id="A0A179FE37"/>
<evidence type="ECO:0000259" key="8">
    <source>
        <dbReference type="PROSITE" id="PS50157"/>
    </source>
</evidence>
<reference evidence="9 10" key="1">
    <citation type="submission" date="2016-01" db="EMBL/GenBank/DDBJ databases">
        <title>Biosynthesis of antibiotic leucinostatins and their inhibition on Phytophthora in bio-control Purpureocillium lilacinum.</title>
        <authorList>
            <person name="Wang G."/>
            <person name="Liu Z."/>
            <person name="Lin R."/>
            <person name="Li E."/>
            <person name="Mao Z."/>
            <person name="Ling J."/>
            <person name="Yin W."/>
            <person name="Xie B."/>
        </authorList>
    </citation>
    <scope>NUCLEOTIDE SEQUENCE [LARGE SCALE GENOMIC DNA]</scope>
    <source>
        <strain evidence="9">PLBJ-1</strain>
    </source>
</reference>
<dbReference type="PANTHER" id="PTHR47660">
    <property type="entry name" value="TRANSCRIPTION FACTOR WITH C2H2 AND ZN(2)-CYS(6) DNA BINDING DOMAIN (EUROFUNG)-RELATED-RELATED"/>
    <property type="match status" value="1"/>
</dbReference>
<accession>A0A179FE37</accession>
<dbReference type="Gene3D" id="4.10.240.10">
    <property type="entry name" value="Zn(2)-C6 fungal-type DNA-binding domain"/>
    <property type="match status" value="1"/>
</dbReference>
<keyword evidence="1" id="KW-0479">Metal-binding</keyword>
<organism evidence="9 10">
    <name type="scientific">Purpureocillium lilacinum</name>
    <name type="common">Paecilomyces lilacinus</name>
    <dbReference type="NCBI Taxonomy" id="33203"/>
    <lineage>
        <taxon>Eukaryota</taxon>
        <taxon>Fungi</taxon>
        <taxon>Dikarya</taxon>
        <taxon>Ascomycota</taxon>
        <taxon>Pezizomycotina</taxon>
        <taxon>Sordariomycetes</taxon>
        <taxon>Hypocreomycetidae</taxon>
        <taxon>Hypocreales</taxon>
        <taxon>Ophiocordycipitaceae</taxon>
        <taxon>Purpureocillium</taxon>
    </lineage>
</organism>
<dbReference type="PANTHER" id="PTHR47660:SF2">
    <property type="entry name" value="TRANSCRIPTION FACTOR WITH C2H2 AND ZN(2)-CYS(6) DNA BINDING DOMAIN (EUROFUNG)"/>
    <property type="match status" value="1"/>
</dbReference>
<dbReference type="InterPro" id="IPR001138">
    <property type="entry name" value="Zn2Cys6_DnaBD"/>
</dbReference>
<sequence length="764" mass="84289">MARILQGFGKIQLSPRASGSPNDHGDPIGDLAPAAATWIATYACHICDRNFSRAEHRDRHLATHSLLRPYRCNFCGHQFQRTDSLRRHVDKCSKNLRNATANGSDEVRSRVKSACDLCHSKKLKCDGKQPCRKCVAKRHDCTYQRSDRLRLLHSPDSMSPPIDSRESKHIETETILVNTSDAALDDTSFVASNLSSSAEAASALPEAMLQGWMGGIDLAADVQLMQEHGMGLPCPDAMNPDCMGDLVSKTPTTGGKSSRRLIHQKSTINFADPLAWMGTTFLPGLEDEYFALNGAMLASPDEQFHDEAGLEYLAELLQLDIPGSQFDEQTARWLRMPLVPRTYDLEVLNSLLNIFLRHVSETFTSFKGFAITSHTQPEQILAMAAVGSLFVNLKGSPRISRVLFTDSNRLLNNSVAGSVKHSRPAAMSLVQAFLAAELFGICGGHPRSRELSEAYHHSLIQSLYMHGLLSTDDVAGNDKVQQERLVADILLLESYRTSLFQLKPILTPAYLAHTSWGVTESPDSDTAQPFNYVQQQALHLMNPQTSKHDPILRKLIFVSTGSWLASGHWVGSSYEATNRDYDPAIIHASVDTLLQNSSPNKISARFFGHMIIVALHAPLSDISDAAYSATMQREPTPTMVDRIRSWCRSFDVQTALEHALQIMDVVAMIPAMDLTISGERLGYIETPHDALCIFNAGLVIWASRHARFRQTAEKSPGSRSQLGQAVLVLKKMRLLLARTLGQVLQKLIQVESLKRAGGSAASTS</sequence>
<dbReference type="GO" id="GO:0008270">
    <property type="term" value="F:zinc ion binding"/>
    <property type="evidence" value="ECO:0007669"/>
    <property type="project" value="UniProtKB-KW"/>
</dbReference>
<comment type="caution">
    <text evidence="9">The sequence shown here is derived from an EMBL/GenBank/DDBJ whole genome shotgun (WGS) entry which is preliminary data.</text>
</comment>
<proteinExistence type="predicted"/>